<dbReference type="PANTHER" id="PTHR36439:SF1">
    <property type="entry name" value="DUF1697 DOMAIN-CONTAINING PROTEIN"/>
    <property type="match status" value="1"/>
</dbReference>
<evidence type="ECO:0000313" key="2">
    <source>
        <dbReference type="Proteomes" id="UP000319103"/>
    </source>
</evidence>
<name>A0A540W9L6_9ACTN</name>
<dbReference type="PIRSF" id="PIRSF008502">
    <property type="entry name" value="UCP008502"/>
    <property type="match status" value="1"/>
</dbReference>
<dbReference type="Gene3D" id="3.30.70.1280">
    <property type="entry name" value="SP0830-like domains"/>
    <property type="match status" value="1"/>
</dbReference>
<dbReference type="Pfam" id="PF08002">
    <property type="entry name" value="DUF1697"/>
    <property type="match status" value="1"/>
</dbReference>
<dbReference type="AlphaFoldDB" id="A0A540W9L6"/>
<accession>A0A540W9L6</accession>
<keyword evidence="2" id="KW-1185">Reference proteome</keyword>
<dbReference type="EMBL" id="VIGB01000003">
    <property type="protein sequence ID" value="TQF05716.1"/>
    <property type="molecule type" value="Genomic_DNA"/>
</dbReference>
<comment type="caution">
    <text evidence="1">The sequence shown here is derived from an EMBL/GenBank/DDBJ whole genome shotgun (WGS) entry which is preliminary data.</text>
</comment>
<reference evidence="1 2" key="1">
    <citation type="submission" date="2019-06" db="EMBL/GenBank/DDBJ databases">
        <title>Description of Kitasatospora acidophila sp. nov. isolated from pine grove soil, and reclassification of Streptomyces novaecaesareae to Kitasatospora novaeceasareae comb. nov.</title>
        <authorList>
            <person name="Kim M.J."/>
        </authorList>
    </citation>
    <scope>NUCLEOTIDE SEQUENCE [LARGE SCALE GENOMIC DNA]</scope>
    <source>
        <strain evidence="1 2">MMS16-CNU292</strain>
    </source>
</reference>
<dbReference type="PANTHER" id="PTHR36439">
    <property type="entry name" value="BLL4334 PROTEIN"/>
    <property type="match status" value="1"/>
</dbReference>
<dbReference type="RefSeq" id="WP_141636186.1">
    <property type="nucleotide sequence ID" value="NZ_VIGB01000003.1"/>
</dbReference>
<dbReference type="SUPFAM" id="SSF160379">
    <property type="entry name" value="SP0830-like"/>
    <property type="match status" value="1"/>
</dbReference>
<dbReference type="OrthoDB" id="9806494at2"/>
<dbReference type="Proteomes" id="UP000319103">
    <property type="component" value="Unassembled WGS sequence"/>
</dbReference>
<dbReference type="InterPro" id="IPR012545">
    <property type="entry name" value="DUF1697"/>
</dbReference>
<sequence>MTTWVALLRAVNVPGRQVRMERLRALFAELGLAGVRSYIQSGNVFFQDPAGRDRAELARVISAHLREALGFPVPVLLRTVEELAAVVEADPFRGVPVTEDVRLCVAFLTEPLPAALALPARSARGDVEVIAATEGEAFIVGRIIGGRPVGAPDPVFGKDWTGETTVRFFHTTAKILAAARKG</sequence>
<protein>
    <submittedName>
        <fullName evidence="1">DUF1697 domain-containing protein</fullName>
    </submittedName>
</protein>
<evidence type="ECO:0000313" key="1">
    <source>
        <dbReference type="EMBL" id="TQF05716.1"/>
    </source>
</evidence>
<gene>
    <name evidence="1" type="ORF">E6W39_30165</name>
</gene>
<organism evidence="1 2">
    <name type="scientific">Kitasatospora acidiphila</name>
    <dbReference type="NCBI Taxonomy" id="2567942"/>
    <lineage>
        <taxon>Bacteria</taxon>
        <taxon>Bacillati</taxon>
        <taxon>Actinomycetota</taxon>
        <taxon>Actinomycetes</taxon>
        <taxon>Kitasatosporales</taxon>
        <taxon>Streptomycetaceae</taxon>
        <taxon>Kitasatospora</taxon>
    </lineage>
</organism>
<proteinExistence type="predicted"/>